<evidence type="ECO:0000256" key="6">
    <source>
        <dbReference type="ARBA" id="ARBA00022741"/>
    </source>
</evidence>
<evidence type="ECO:0000256" key="3">
    <source>
        <dbReference type="ARBA" id="ARBA00011245"/>
    </source>
</evidence>
<evidence type="ECO:0000313" key="12">
    <source>
        <dbReference type="Proteomes" id="UP001524547"/>
    </source>
</evidence>
<evidence type="ECO:0000256" key="8">
    <source>
        <dbReference type="ARBA" id="ARBA00022840"/>
    </source>
</evidence>
<keyword evidence="12" id="KW-1185">Reference proteome</keyword>
<dbReference type="PROSITE" id="PS00111">
    <property type="entry name" value="PGLYCERATE_KINASE"/>
    <property type="match status" value="1"/>
</dbReference>
<feature type="binding site" evidence="9">
    <location>
        <position position="41"/>
    </location>
    <ligand>
        <name>substrate</name>
    </ligand>
</feature>
<dbReference type="PANTHER" id="PTHR11406:SF23">
    <property type="entry name" value="PHOSPHOGLYCERATE KINASE 1, CHLOROPLASTIC-RELATED"/>
    <property type="match status" value="1"/>
</dbReference>
<feature type="binding site" evidence="9">
    <location>
        <position position="123"/>
    </location>
    <ligand>
        <name>substrate</name>
    </ligand>
</feature>
<dbReference type="InterPro" id="IPR001576">
    <property type="entry name" value="Phosphoglycerate_kinase"/>
</dbReference>
<feature type="binding site" evidence="9">
    <location>
        <begin position="64"/>
        <end position="67"/>
    </location>
    <ligand>
        <name>substrate</name>
    </ligand>
</feature>
<dbReference type="Gene3D" id="3.40.50.1260">
    <property type="entry name" value="Phosphoglycerate kinase, N-terminal domain"/>
    <property type="match status" value="2"/>
</dbReference>
<dbReference type="GO" id="GO:0016301">
    <property type="term" value="F:kinase activity"/>
    <property type="evidence" value="ECO:0007669"/>
    <property type="project" value="UniProtKB-KW"/>
</dbReference>
<dbReference type="InterPro" id="IPR036043">
    <property type="entry name" value="Phosphoglycerate_kinase_sf"/>
</dbReference>
<organism evidence="11 12">
    <name type="scientific">Rhizosaccharibacter radicis</name>
    <dbReference type="NCBI Taxonomy" id="2782605"/>
    <lineage>
        <taxon>Bacteria</taxon>
        <taxon>Pseudomonadati</taxon>
        <taxon>Pseudomonadota</taxon>
        <taxon>Alphaproteobacteria</taxon>
        <taxon>Acetobacterales</taxon>
        <taxon>Acetobacteraceae</taxon>
        <taxon>Rhizosaccharibacter</taxon>
    </lineage>
</organism>
<comment type="caution">
    <text evidence="9">Lacks conserved residue(s) required for the propagation of feature annotation.</text>
</comment>
<dbReference type="InterPro" id="IPR015824">
    <property type="entry name" value="Phosphoglycerate_kinase_N"/>
</dbReference>
<comment type="similarity">
    <text evidence="2 9 10">Belongs to the phosphoglycerate kinase family.</text>
</comment>
<evidence type="ECO:0000256" key="7">
    <source>
        <dbReference type="ARBA" id="ARBA00022777"/>
    </source>
</evidence>
<evidence type="ECO:0000256" key="10">
    <source>
        <dbReference type="RuleBase" id="RU000532"/>
    </source>
</evidence>
<dbReference type="HAMAP" id="MF_00145">
    <property type="entry name" value="Phosphoglyc_kinase"/>
    <property type="match status" value="1"/>
</dbReference>
<keyword evidence="5 9" id="KW-0808">Transferase</keyword>
<dbReference type="RefSeq" id="WP_422920384.1">
    <property type="nucleotide sequence ID" value="NZ_JAMZEJ010000007.1"/>
</dbReference>
<evidence type="ECO:0000256" key="4">
    <source>
        <dbReference type="ARBA" id="ARBA00013061"/>
    </source>
</evidence>
<keyword evidence="9" id="KW-0963">Cytoplasm</keyword>
<dbReference type="CDD" id="cd00318">
    <property type="entry name" value="Phosphoglycerate_kinase"/>
    <property type="match status" value="1"/>
</dbReference>
<dbReference type="Pfam" id="PF00162">
    <property type="entry name" value="PGK"/>
    <property type="match status" value="1"/>
</dbReference>
<comment type="caution">
    <text evidence="11">The sequence shown here is derived from an EMBL/GenBank/DDBJ whole genome shotgun (WGS) entry which is preliminary data.</text>
</comment>
<evidence type="ECO:0000256" key="5">
    <source>
        <dbReference type="ARBA" id="ARBA00022679"/>
    </source>
</evidence>
<comment type="subcellular location">
    <subcellularLocation>
        <location evidence="9">Cytoplasm</location>
    </subcellularLocation>
</comment>
<name>A0ABT1VZL0_9PROT</name>
<dbReference type="PRINTS" id="PR00477">
    <property type="entry name" value="PHGLYCKINASE"/>
</dbReference>
<evidence type="ECO:0000256" key="1">
    <source>
        <dbReference type="ARBA" id="ARBA00000642"/>
    </source>
</evidence>
<feature type="binding site" evidence="9">
    <location>
        <begin position="26"/>
        <end position="28"/>
    </location>
    <ligand>
        <name>substrate</name>
    </ligand>
</feature>
<comment type="catalytic activity">
    <reaction evidence="1 9 10">
        <text>(2R)-3-phosphoglycerate + ATP = (2R)-3-phospho-glyceroyl phosphate + ADP</text>
        <dbReference type="Rhea" id="RHEA:14801"/>
        <dbReference type="ChEBI" id="CHEBI:30616"/>
        <dbReference type="ChEBI" id="CHEBI:57604"/>
        <dbReference type="ChEBI" id="CHEBI:58272"/>
        <dbReference type="ChEBI" id="CHEBI:456216"/>
        <dbReference type="EC" id="2.7.2.3"/>
    </reaction>
</comment>
<keyword evidence="8 9" id="KW-0067">ATP-binding</keyword>
<dbReference type="PIRSF" id="PIRSF000724">
    <property type="entry name" value="Pgk"/>
    <property type="match status" value="1"/>
</dbReference>
<comment type="subunit">
    <text evidence="3 9">Monomer.</text>
</comment>
<accession>A0ABT1VZL0</accession>
<protein>
    <recommendedName>
        <fullName evidence="4 9">Phosphoglycerate kinase</fullName>
        <ecNumber evidence="4 9">2.7.2.3</ecNumber>
    </recommendedName>
</protein>
<dbReference type="PANTHER" id="PTHR11406">
    <property type="entry name" value="PHOSPHOGLYCERATE KINASE"/>
    <property type="match status" value="1"/>
</dbReference>
<keyword evidence="6 9" id="KW-0547">Nucleotide-binding</keyword>
<sequence length="409" mass="42861">MAAAATSFRTLDSLDCAGKRVLLRADLNVPMREGRVSDLTRVERLVPTIRELADKGARVIVVSHFDRPKGKRVPEMSLAPVREALAGTLGHPVHWADDCTGPEAERAVAALRDGEVLVLENTRYYAGEEKNDPELARALAAHADIYVNDAFSAAHRAHASTEGVARLLPSYAGRLMQQELEALTLALENPERPVGAVVGGAKISTKLDLIGNILGKVDLLIIGGAMANTFLAAKGVSVGRSLQEADMHDTARAIMAQAEARGCEILLPVDAVVATEFKAGAPNRTVPVDAVPDDAMILDAGPLTVQRLGEKVGGLKTLVWNGPLGAFEIEPFDVGTNTLARKVAELTRAGTLRSVAGGGDTVSALRHAGAAGDFSYVSTAGGAFLEWLEGKTLPGILALTSLGGIAAPV</sequence>
<feature type="binding site" evidence="9">
    <location>
        <position position="156"/>
    </location>
    <ligand>
        <name>substrate</name>
    </ligand>
</feature>
<feature type="binding site" evidence="9">
    <location>
        <position position="328"/>
    </location>
    <ligand>
        <name>ATP</name>
        <dbReference type="ChEBI" id="CHEBI:30616"/>
    </ligand>
</feature>
<dbReference type="Proteomes" id="UP001524547">
    <property type="component" value="Unassembled WGS sequence"/>
</dbReference>
<evidence type="ECO:0000256" key="2">
    <source>
        <dbReference type="ARBA" id="ARBA00008982"/>
    </source>
</evidence>
<evidence type="ECO:0000256" key="9">
    <source>
        <dbReference type="HAMAP-Rule" id="MF_00145"/>
    </source>
</evidence>
<feature type="binding site" evidence="9">
    <location>
        <position position="206"/>
    </location>
    <ligand>
        <name>ATP</name>
        <dbReference type="ChEBI" id="CHEBI:30616"/>
    </ligand>
</feature>
<dbReference type="InterPro" id="IPR015911">
    <property type="entry name" value="Phosphoglycerate_kinase_CS"/>
</dbReference>
<comment type="pathway">
    <text evidence="9">Carbohydrate degradation; glycolysis; pyruvate from D-glyceraldehyde 3-phosphate: step 2/5.</text>
</comment>
<dbReference type="EC" id="2.7.2.3" evidence="4 9"/>
<proteinExistence type="inferred from homology"/>
<keyword evidence="9" id="KW-0324">Glycolysis</keyword>
<evidence type="ECO:0000313" key="11">
    <source>
        <dbReference type="EMBL" id="MCQ8241640.1"/>
    </source>
</evidence>
<reference evidence="11 12" key="1">
    <citation type="submission" date="2022-06" db="EMBL/GenBank/DDBJ databases">
        <title>Rhizosaccharibacter gen. nov. sp. nov. KSS12, endophytic bacteria isolated from sugarcane.</title>
        <authorList>
            <person name="Pitiwittayakul N."/>
        </authorList>
    </citation>
    <scope>NUCLEOTIDE SEQUENCE [LARGE SCALE GENOMIC DNA]</scope>
    <source>
        <strain evidence="11 12">KSS12</strain>
    </source>
</reference>
<feature type="binding site" evidence="9">
    <location>
        <begin position="358"/>
        <end position="361"/>
    </location>
    <ligand>
        <name>ATP</name>
        <dbReference type="ChEBI" id="CHEBI:30616"/>
    </ligand>
</feature>
<gene>
    <name evidence="9" type="primary">pgk</name>
    <name evidence="11" type="ORF">NFI88_12410</name>
</gene>
<dbReference type="SUPFAM" id="SSF53748">
    <property type="entry name" value="Phosphoglycerate kinase"/>
    <property type="match status" value="1"/>
</dbReference>
<keyword evidence="7 9" id="KW-0418">Kinase</keyword>
<dbReference type="EMBL" id="JAMZEJ010000007">
    <property type="protein sequence ID" value="MCQ8241640.1"/>
    <property type="molecule type" value="Genomic_DNA"/>
</dbReference>